<evidence type="ECO:0000313" key="3">
    <source>
        <dbReference type="EMBL" id="HGQ64207.1"/>
    </source>
</evidence>
<dbReference type="Gene3D" id="3.40.50.620">
    <property type="entry name" value="HUPs"/>
    <property type="match status" value="1"/>
</dbReference>
<comment type="caution">
    <text evidence="3">The sequence shown here is derived from an EMBL/GenBank/DDBJ whole genome shotgun (WGS) entry which is preliminary data.</text>
</comment>
<organism evidence="3">
    <name type="scientific">Ignisphaera aggregans</name>
    <dbReference type="NCBI Taxonomy" id="334771"/>
    <lineage>
        <taxon>Archaea</taxon>
        <taxon>Thermoproteota</taxon>
        <taxon>Thermoprotei</taxon>
        <taxon>Desulfurococcales</taxon>
        <taxon>Desulfurococcaceae</taxon>
        <taxon>Ignisphaera</taxon>
    </lineage>
</organism>
<dbReference type="EMBL" id="DTBD01000022">
    <property type="protein sequence ID" value="HGQ64207.1"/>
    <property type="molecule type" value="Genomic_DNA"/>
</dbReference>
<name>A0A7C4NM59_9CREN</name>
<dbReference type="SUPFAM" id="SSF52402">
    <property type="entry name" value="Adenine nucleotide alpha hydrolases-like"/>
    <property type="match status" value="1"/>
</dbReference>
<accession>A0A7C4NM59</accession>
<dbReference type="Gene3D" id="3.90.1490.10">
    <property type="entry name" value="putative n-type atp pyrophosphatase, domain 2"/>
    <property type="match status" value="1"/>
</dbReference>
<proteinExistence type="predicted"/>
<dbReference type="EMBL" id="DTCK01000039">
    <property type="protein sequence ID" value="HGQ36274.1"/>
    <property type="molecule type" value="Genomic_DNA"/>
</dbReference>
<evidence type="ECO:0000313" key="2">
    <source>
        <dbReference type="EMBL" id="HGQ36274.1"/>
    </source>
</evidence>
<evidence type="ECO:0000259" key="1">
    <source>
        <dbReference type="Pfam" id="PF01902"/>
    </source>
</evidence>
<dbReference type="Pfam" id="PF01902">
    <property type="entry name" value="Diphthami_syn_2"/>
    <property type="match status" value="1"/>
</dbReference>
<reference evidence="3" key="1">
    <citation type="journal article" date="2020" name="mSystems">
        <title>Genome- and Community-Level Interaction Insights into Carbon Utilization and Element Cycling Functions of Hydrothermarchaeota in Hydrothermal Sediment.</title>
        <authorList>
            <person name="Zhou Z."/>
            <person name="Liu Y."/>
            <person name="Xu W."/>
            <person name="Pan J."/>
            <person name="Luo Z.H."/>
            <person name="Li M."/>
        </authorList>
    </citation>
    <scope>NUCLEOTIDE SEQUENCE [LARGE SCALE GENOMIC DNA]</scope>
    <source>
        <strain evidence="3">SpSt-637</strain>
        <strain evidence="2">SpSt-667</strain>
    </source>
</reference>
<protein>
    <submittedName>
        <fullName evidence="3">ATPase</fullName>
    </submittedName>
</protein>
<dbReference type="InterPro" id="IPR002761">
    <property type="entry name" value="Diphthami_syn_dom"/>
</dbReference>
<feature type="domain" description="Diphthamide synthase" evidence="1">
    <location>
        <begin position="5"/>
        <end position="208"/>
    </location>
</feature>
<sequence length="209" mass="23536">MGLRIAFVSGGKDSYYAVYRYSSRVDIGIMLIYEFPRPSPHIINIGKSIETLLLGGLPVIVVKLNKGREFNETAEVLKKLNADTLIAGDVYVEEHLNYMEKLAKEVGATLVEPLWGYDPQELIYREFESGIRSVVIGCINPLNKWLGVELTIDNISDLVKEAVNLGIDPLGERGEYHTVVIHGPLHKTSMNYKVVEKLIFDNYSILRII</sequence>
<dbReference type="AlphaFoldDB" id="A0A7C4NM59"/>
<gene>
    <name evidence="3" type="ORF">ENU08_03085</name>
    <name evidence="2" type="ORF">ENU41_06325</name>
</gene>
<dbReference type="InterPro" id="IPR014729">
    <property type="entry name" value="Rossmann-like_a/b/a_fold"/>
</dbReference>